<dbReference type="InterPro" id="IPR016905">
    <property type="entry name" value="Glycyl_radical_YjjI-like"/>
</dbReference>
<organism evidence="1 2">
    <name type="scientific">Zooshikella ganghwensis</name>
    <dbReference type="NCBI Taxonomy" id="202772"/>
    <lineage>
        <taxon>Bacteria</taxon>
        <taxon>Pseudomonadati</taxon>
        <taxon>Pseudomonadota</taxon>
        <taxon>Gammaproteobacteria</taxon>
        <taxon>Oceanospirillales</taxon>
        <taxon>Zooshikellaceae</taxon>
        <taxon>Zooshikella</taxon>
    </lineage>
</organism>
<reference evidence="1 2" key="1">
    <citation type="submission" date="2017-04" db="EMBL/GenBank/DDBJ databases">
        <title>Draft genome sequence of Zooshikella ganghwensis VG4 isolated from Red Sea sediments.</title>
        <authorList>
            <person name="Rehman Z."/>
            <person name="Alam I."/>
            <person name="Kamau A."/>
            <person name="Bajic V."/>
            <person name="Leiknes T."/>
        </authorList>
    </citation>
    <scope>NUCLEOTIDE SEQUENCE [LARGE SCALE GENOMIC DNA]</scope>
    <source>
        <strain evidence="1 2">VG4</strain>
    </source>
</reference>
<dbReference type="AlphaFoldDB" id="A0A4P9VU87"/>
<evidence type="ECO:0000313" key="1">
    <source>
        <dbReference type="EMBL" id="RDH46287.1"/>
    </source>
</evidence>
<dbReference type="Pfam" id="PF11230">
    <property type="entry name" value="YjjI-like"/>
    <property type="match status" value="1"/>
</dbReference>
<name>A0A4P9VU87_9GAMM</name>
<sequence length="509" mass="57441">MDLQSHVRAIANHPHLSPAQKQTQIAQLADQSLDYPEVSLEAQQALTSGLICDLHEGHAPYKPRYVLPDYREALNKGCEYLELTPPTDLDEAIQFLMIMYHHVPSVTGFPVYLGDIDQLLLPYIKEDMSEDYLYKKLRLFWQYLDRTLPDAFMHANIGPINNRVAEVILKVDRDLQQATPNLTCKYDYQSSSSIELLSEAITSIIHCNKPHIANHQLICKDFPEGYGVASCYNSLPLGGGAFSLVRLNLAESFKFAIKEYPTENDIEECYIQHVAPRCADLLFEILEARINYLVEQSGFFDNHFLAKEGFISIDRFTAMFGIFGLAELVNSMMELKHEEGRYGHDEAANKLGERIVGVYADLIQARKVRYCRNQQVLFHAQSGISSDIGVTEGTRITTGEEPETLSHILAVLPMHQYFAAGISDIFNIDETIERNPLALLEVSQGAIRQGLRMFTANVANRDLVRITGYMVRRSDIEKYKKEGSRLNSTVLGSEAVDNGKVINRCVKAL</sequence>
<dbReference type="PIRSF" id="PIRSF028991">
    <property type="entry name" value="Glycl_rad_HI0521_prd"/>
    <property type="match status" value="1"/>
</dbReference>
<keyword evidence="2" id="KW-1185">Reference proteome</keyword>
<dbReference type="EMBL" id="NDXW01000001">
    <property type="protein sequence ID" value="RDH46287.1"/>
    <property type="molecule type" value="Genomic_DNA"/>
</dbReference>
<dbReference type="NCBIfam" id="TIGR04040">
    <property type="entry name" value="glycyl_YjjI"/>
    <property type="match status" value="1"/>
</dbReference>
<protein>
    <submittedName>
        <fullName evidence="1">YjjI family glycine radical enzyme</fullName>
    </submittedName>
</protein>
<dbReference type="RefSeq" id="WP_094789070.1">
    <property type="nucleotide sequence ID" value="NZ_NDXW01000001.1"/>
</dbReference>
<gene>
    <name evidence="1" type="ORF">B9G39_24125</name>
</gene>
<dbReference type="Proteomes" id="UP000257039">
    <property type="component" value="Unassembled WGS sequence"/>
</dbReference>
<comment type="caution">
    <text evidence="1">The sequence shown here is derived from an EMBL/GenBank/DDBJ whole genome shotgun (WGS) entry which is preliminary data.</text>
</comment>
<accession>A0A4P9VU87</accession>
<dbReference type="Gene3D" id="3.20.70.20">
    <property type="match status" value="1"/>
</dbReference>
<evidence type="ECO:0000313" key="2">
    <source>
        <dbReference type="Proteomes" id="UP000257039"/>
    </source>
</evidence>
<dbReference type="SUPFAM" id="SSF51998">
    <property type="entry name" value="PFL-like glycyl radical enzymes"/>
    <property type="match status" value="1"/>
</dbReference>
<proteinExistence type="predicted"/>